<evidence type="ECO:0000259" key="17">
    <source>
        <dbReference type="PROSITE" id="PS50886"/>
    </source>
</evidence>
<dbReference type="PROSITE" id="PS51447">
    <property type="entry name" value="FDX_ACB"/>
    <property type="match status" value="1"/>
</dbReference>
<dbReference type="GO" id="GO:0000287">
    <property type="term" value="F:magnesium ion binding"/>
    <property type="evidence" value="ECO:0007669"/>
    <property type="project" value="UniProtKB-UniRule"/>
</dbReference>
<dbReference type="PROSITE" id="PS51483">
    <property type="entry name" value="B5"/>
    <property type="match status" value="1"/>
</dbReference>
<sequence>MKISVNWLKEYIPVTHTVEEMANKISLTGIESSPVHNAEGLDKLVVGHITSIAPHPDSDHLNITTVDVGEDSDIQIVCGAPNVANDQYVIVALHGAHLPEGKRIKKGKIRGQESNGMICGLDEIGVPTKYVPEAYHNGIYVFPEVVAPGTDALTALGLDDDMVDMDITPNRADTLGMRGAAWEIGATYDEKPEYTAPSIDESKIIDSNDLTVDIENKELVPDFLVRTLKDVTVGESPLWMQRRLWNQNIQPVNNVIDAANYVMIEFGQPIQAYDLDKLEEKHITVRNAKSGEKFSTELNNQDDEENTNTILNKNDLVVAAGDQILGLAGVAGGISARVTNETKNVVLESAVYDGAAVRKAAQRHDLRGDASNRFEKGVDNGAVSDALVRATQLVDENAQASEISDELVGIATEAKPTVIKGKISHINHLMGLDLSAEEIMNIFDRLGFTAELDNDDVTVTIPTRRWDMSIEADLVEEVIRIYGYENLKGTLPTGMETAGGYSPKREFSNKLRNILLGQGMNEVTNFSLMNKKEAEDFNVINTNYTKLLHPMTEDHEYLRTSLIPGLVNNVAYNQARNNNDISVFEQARIFDRADGVDRPKEIEYIAGAISGNIALDSWNTQSKQVDFYDVKGIVEELLSFTNIDANFEYHATNKISNLHPGQTAEIIADGQSIGFIGKLHPDYQKEHSIDETFVFELNVDTLFGMEKRNVQAKTAPKYPSISRDLAILVNKDIESGAIVKDIFDNGGKYLIDVNIFDVYQGVNIKANHKSLGYHLVFQNPEDTLTDDTVEKAFDVVKDSLVQKFNVEIR</sequence>
<dbReference type="FunFam" id="3.30.56.10:FF:000002">
    <property type="entry name" value="Phenylalanine--tRNA ligase beta subunit"/>
    <property type="match status" value="1"/>
</dbReference>
<keyword evidence="5 16" id="KW-0820">tRNA-binding</keyword>
<dbReference type="FunFam" id="3.30.930.10:FF:000022">
    <property type="entry name" value="Phenylalanine--tRNA ligase beta subunit"/>
    <property type="match status" value="1"/>
</dbReference>
<evidence type="ECO:0000256" key="8">
    <source>
        <dbReference type="ARBA" id="ARBA00022741"/>
    </source>
</evidence>
<keyword evidence="11 16" id="KW-0694">RNA-binding</keyword>
<dbReference type="InterPro" id="IPR045060">
    <property type="entry name" value="Phe-tRNA-ligase_IIc_bsu"/>
</dbReference>
<dbReference type="Pfam" id="PF03147">
    <property type="entry name" value="FDX-ACB"/>
    <property type="match status" value="1"/>
</dbReference>
<dbReference type="GO" id="GO:0009328">
    <property type="term" value="C:phenylalanine-tRNA ligase complex"/>
    <property type="evidence" value="ECO:0007669"/>
    <property type="project" value="TreeGrafter"/>
</dbReference>
<dbReference type="GO" id="GO:0005524">
    <property type="term" value="F:ATP binding"/>
    <property type="evidence" value="ECO:0007669"/>
    <property type="project" value="UniProtKB-UniRule"/>
</dbReference>
<evidence type="ECO:0000256" key="12">
    <source>
        <dbReference type="ARBA" id="ARBA00022917"/>
    </source>
</evidence>
<dbReference type="FunFam" id="3.30.70.380:FF:000001">
    <property type="entry name" value="Phenylalanine--tRNA ligase beta subunit"/>
    <property type="match status" value="1"/>
</dbReference>
<dbReference type="InterPro" id="IPR002547">
    <property type="entry name" value="tRNA-bd_dom"/>
</dbReference>
<keyword evidence="12 15" id="KW-0648">Protein biosynthesis</keyword>
<evidence type="ECO:0000256" key="14">
    <source>
        <dbReference type="ARBA" id="ARBA00049255"/>
    </source>
</evidence>
<keyword evidence="7 15" id="KW-0479">Metal-binding</keyword>
<evidence type="ECO:0000256" key="1">
    <source>
        <dbReference type="ARBA" id="ARBA00004496"/>
    </source>
</evidence>
<dbReference type="PROSITE" id="PS50886">
    <property type="entry name" value="TRBD"/>
    <property type="match status" value="1"/>
</dbReference>
<evidence type="ECO:0000256" key="13">
    <source>
        <dbReference type="ARBA" id="ARBA00023146"/>
    </source>
</evidence>
<dbReference type="SUPFAM" id="SSF56037">
    <property type="entry name" value="PheT/TilS domain"/>
    <property type="match status" value="1"/>
</dbReference>
<evidence type="ECO:0000256" key="15">
    <source>
        <dbReference type="HAMAP-Rule" id="MF_00283"/>
    </source>
</evidence>
<evidence type="ECO:0000259" key="19">
    <source>
        <dbReference type="PROSITE" id="PS51483"/>
    </source>
</evidence>
<dbReference type="eggNOG" id="COG0072">
    <property type="taxonomic scope" value="Bacteria"/>
</dbReference>
<protein>
    <recommendedName>
        <fullName evidence="15">Phenylalanine--tRNA ligase beta subunit</fullName>
        <ecNumber evidence="15">6.1.1.20</ecNumber>
    </recommendedName>
    <alternativeName>
        <fullName evidence="15">Phenylalanyl-tRNA synthetase beta subunit</fullName>
        <shortName evidence="15">PheRS</shortName>
    </alternativeName>
</protein>
<feature type="binding site" evidence="15">
    <location>
        <position position="473"/>
    </location>
    <ligand>
        <name>Mg(2+)</name>
        <dbReference type="ChEBI" id="CHEBI:18420"/>
        <note>shared with alpha subunit</note>
    </ligand>
</feature>
<keyword evidence="6 15" id="KW-0436">Ligase</keyword>
<dbReference type="SMART" id="SM00873">
    <property type="entry name" value="B3_4"/>
    <property type="match status" value="1"/>
</dbReference>
<dbReference type="SMART" id="SM00874">
    <property type="entry name" value="B5"/>
    <property type="match status" value="1"/>
</dbReference>
<dbReference type="Gene3D" id="3.30.930.10">
    <property type="entry name" value="Bira Bifunctional Protein, Domain 2"/>
    <property type="match status" value="1"/>
</dbReference>
<dbReference type="STRING" id="1423775.FD03_GL000122"/>
<comment type="similarity">
    <text evidence="2 15">Belongs to the phenylalanyl-tRNA synthetase beta subunit family. Type 1 subfamily.</text>
</comment>
<dbReference type="RefSeq" id="WP_025024005.1">
    <property type="nucleotide sequence ID" value="NZ_AZDZ01000009.1"/>
</dbReference>
<evidence type="ECO:0000256" key="3">
    <source>
        <dbReference type="ARBA" id="ARBA00011209"/>
    </source>
</evidence>
<feature type="domain" description="TRNA-binding" evidence="17">
    <location>
        <begin position="38"/>
        <end position="153"/>
    </location>
</feature>
<dbReference type="InterPro" id="IPR005121">
    <property type="entry name" value="Fdx_antiC-bd"/>
</dbReference>
<feature type="domain" description="B5" evidence="19">
    <location>
        <begin position="414"/>
        <end position="489"/>
    </location>
</feature>
<dbReference type="CDD" id="cd02796">
    <property type="entry name" value="tRNA_bind_bactPheRS"/>
    <property type="match status" value="1"/>
</dbReference>
<dbReference type="FunFam" id="2.40.50.140:FF:000045">
    <property type="entry name" value="Phenylalanine--tRNA ligase beta subunit"/>
    <property type="match status" value="1"/>
</dbReference>
<dbReference type="GO" id="GO:0140096">
    <property type="term" value="F:catalytic activity, acting on a protein"/>
    <property type="evidence" value="ECO:0007669"/>
    <property type="project" value="UniProtKB-ARBA"/>
</dbReference>
<dbReference type="SUPFAM" id="SSF54991">
    <property type="entry name" value="Anticodon-binding domain of PheRS"/>
    <property type="match status" value="1"/>
</dbReference>
<feature type="binding site" evidence="15">
    <location>
        <position position="477"/>
    </location>
    <ligand>
        <name>Mg(2+)</name>
        <dbReference type="ChEBI" id="CHEBI:18420"/>
        <note>shared with alpha subunit</note>
    </ligand>
</feature>
<dbReference type="Pfam" id="PF01588">
    <property type="entry name" value="tRNA_bind"/>
    <property type="match status" value="1"/>
</dbReference>
<dbReference type="GO" id="GO:0006432">
    <property type="term" value="P:phenylalanyl-tRNA aminoacylation"/>
    <property type="evidence" value="ECO:0007669"/>
    <property type="project" value="UniProtKB-UniRule"/>
</dbReference>
<evidence type="ECO:0000313" key="21">
    <source>
        <dbReference type="Proteomes" id="UP000051248"/>
    </source>
</evidence>
<dbReference type="GO" id="GO:0016740">
    <property type="term" value="F:transferase activity"/>
    <property type="evidence" value="ECO:0007669"/>
    <property type="project" value="UniProtKB-ARBA"/>
</dbReference>
<dbReference type="InterPro" id="IPR004532">
    <property type="entry name" value="Phe-tRNA-ligase_IIc_bsu_bact"/>
</dbReference>
<dbReference type="InterPro" id="IPR012340">
    <property type="entry name" value="NA-bd_OB-fold"/>
</dbReference>
<feature type="domain" description="FDX-ACB" evidence="18">
    <location>
        <begin position="716"/>
        <end position="809"/>
    </location>
</feature>
<keyword evidence="8 15" id="KW-0547">Nucleotide-binding</keyword>
<dbReference type="Pfam" id="PF03484">
    <property type="entry name" value="B5"/>
    <property type="match status" value="1"/>
</dbReference>
<feature type="binding site" evidence="15">
    <location>
        <position position="476"/>
    </location>
    <ligand>
        <name>Mg(2+)</name>
        <dbReference type="ChEBI" id="CHEBI:18420"/>
        <note>shared with alpha subunit</note>
    </ligand>
</feature>
<evidence type="ECO:0000256" key="7">
    <source>
        <dbReference type="ARBA" id="ARBA00022723"/>
    </source>
</evidence>
<evidence type="ECO:0000256" key="2">
    <source>
        <dbReference type="ARBA" id="ARBA00008653"/>
    </source>
</evidence>
<comment type="catalytic activity">
    <reaction evidence="14 15">
        <text>tRNA(Phe) + L-phenylalanine + ATP = L-phenylalanyl-tRNA(Phe) + AMP + diphosphate + H(+)</text>
        <dbReference type="Rhea" id="RHEA:19413"/>
        <dbReference type="Rhea" id="RHEA-COMP:9668"/>
        <dbReference type="Rhea" id="RHEA-COMP:9699"/>
        <dbReference type="ChEBI" id="CHEBI:15378"/>
        <dbReference type="ChEBI" id="CHEBI:30616"/>
        <dbReference type="ChEBI" id="CHEBI:33019"/>
        <dbReference type="ChEBI" id="CHEBI:58095"/>
        <dbReference type="ChEBI" id="CHEBI:78442"/>
        <dbReference type="ChEBI" id="CHEBI:78531"/>
        <dbReference type="ChEBI" id="CHEBI:456215"/>
        <dbReference type="EC" id="6.1.1.20"/>
    </reaction>
</comment>
<feature type="binding site" evidence="15">
    <location>
        <position position="467"/>
    </location>
    <ligand>
        <name>Mg(2+)</name>
        <dbReference type="ChEBI" id="CHEBI:18420"/>
        <note>shared with alpha subunit</note>
    </ligand>
</feature>
<keyword evidence="4 15" id="KW-0963">Cytoplasm</keyword>
<dbReference type="Gene3D" id="3.30.56.10">
    <property type="match status" value="2"/>
</dbReference>
<dbReference type="InterPro" id="IPR005147">
    <property type="entry name" value="tRNA_synthase_B5-dom"/>
</dbReference>
<dbReference type="EMBL" id="AZDZ01000009">
    <property type="protein sequence ID" value="KRK79946.1"/>
    <property type="molecule type" value="Genomic_DNA"/>
</dbReference>
<comment type="caution">
    <text evidence="20">The sequence shown here is derived from an EMBL/GenBank/DDBJ whole genome shotgun (WGS) entry which is preliminary data.</text>
</comment>
<keyword evidence="10 15" id="KW-0460">Magnesium</keyword>
<evidence type="ECO:0000256" key="6">
    <source>
        <dbReference type="ARBA" id="ARBA00022598"/>
    </source>
</evidence>
<evidence type="ECO:0000259" key="18">
    <source>
        <dbReference type="PROSITE" id="PS51447"/>
    </source>
</evidence>
<dbReference type="SUPFAM" id="SSF55681">
    <property type="entry name" value="Class II aaRS and biotin synthetases"/>
    <property type="match status" value="1"/>
</dbReference>
<dbReference type="SUPFAM" id="SSF50249">
    <property type="entry name" value="Nucleic acid-binding proteins"/>
    <property type="match status" value="1"/>
</dbReference>
<dbReference type="InterPro" id="IPR033714">
    <property type="entry name" value="tRNA_bind_bactPheRS"/>
</dbReference>
<evidence type="ECO:0000256" key="16">
    <source>
        <dbReference type="PROSITE-ProRule" id="PRU00209"/>
    </source>
</evidence>
<dbReference type="InterPro" id="IPR036690">
    <property type="entry name" value="Fdx_antiC-bd_sf"/>
</dbReference>
<evidence type="ECO:0000256" key="5">
    <source>
        <dbReference type="ARBA" id="ARBA00022555"/>
    </source>
</evidence>
<keyword evidence="21" id="KW-1185">Reference proteome</keyword>
<name>A0A0R1KIZ9_9LACO</name>
<evidence type="ECO:0000256" key="4">
    <source>
        <dbReference type="ARBA" id="ARBA00022490"/>
    </source>
</evidence>
<dbReference type="InterPro" id="IPR020825">
    <property type="entry name" value="Phe-tRNA_synthase-like_B3/B4"/>
</dbReference>
<dbReference type="PANTHER" id="PTHR10947:SF0">
    <property type="entry name" value="PHENYLALANINE--TRNA LIGASE BETA SUBUNIT"/>
    <property type="match status" value="1"/>
</dbReference>
<dbReference type="HAMAP" id="MF_00283">
    <property type="entry name" value="Phe_tRNA_synth_beta1"/>
    <property type="match status" value="1"/>
</dbReference>
<dbReference type="Pfam" id="PF17759">
    <property type="entry name" value="tRNA_synthFbeta"/>
    <property type="match status" value="1"/>
</dbReference>
<evidence type="ECO:0000313" key="20">
    <source>
        <dbReference type="EMBL" id="KRK79946.1"/>
    </source>
</evidence>
<dbReference type="InterPro" id="IPR041616">
    <property type="entry name" value="PheRS_beta_core"/>
</dbReference>
<reference evidence="20 21" key="1">
    <citation type="journal article" date="2015" name="Genome Announc.">
        <title>Expanding the biotechnology potential of lactobacilli through comparative genomics of 213 strains and associated genera.</title>
        <authorList>
            <person name="Sun Z."/>
            <person name="Harris H.M."/>
            <person name="McCann A."/>
            <person name="Guo C."/>
            <person name="Argimon S."/>
            <person name="Zhang W."/>
            <person name="Yang X."/>
            <person name="Jeffery I.B."/>
            <person name="Cooney J.C."/>
            <person name="Kagawa T.F."/>
            <person name="Liu W."/>
            <person name="Song Y."/>
            <person name="Salvetti E."/>
            <person name="Wrobel A."/>
            <person name="Rasinkangas P."/>
            <person name="Parkhill J."/>
            <person name="Rea M.C."/>
            <person name="O'Sullivan O."/>
            <person name="Ritari J."/>
            <person name="Douillard F.P."/>
            <person name="Paul Ross R."/>
            <person name="Yang R."/>
            <person name="Briner A.E."/>
            <person name="Felis G.E."/>
            <person name="de Vos W.M."/>
            <person name="Barrangou R."/>
            <person name="Klaenhammer T.R."/>
            <person name="Caufield P.W."/>
            <person name="Cui Y."/>
            <person name="Zhang H."/>
            <person name="O'Toole P.W."/>
        </authorList>
    </citation>
    <scope>NUCLEOTIDE SEQUENCE [LARGE SCALE GENOMIC DNA]</scope>
    <source>
        <strain evidence="20 21">DSM 19682</strain>
    </source>
</reference>
<dbReference type="PANTHER" id="PTHR10947">
    <property type="entry name" value="PHENYLALANYL-TRNA SYNTHETASE BETA CHAIN AND LEUCINE-RICH REPEAT-CONTAINING PROTEIN 47"/>
    <property type="match status" value="1"/>
</dbReference>
<comment type="cofactor">
    <cofactor evidence="15">
        <name>Mg(2+)</name>
        <dbReference type="ChEBI" id="CHEBI:18420"/>
    </cofactor>
    <text evidence="15">Binds 2 magnesium ions per tetramer.</text>
</comment>
<dbReference type="NCBIfam" id="NF045760">
    <property type="entry name" value="YtpR"/>
    <property type="match status" value="1"/>
</dbReference>
<dbReference type="AlphaFoldDB" id="A0A0R1KIZ9"/>
<dbReference type="Gene3D" id="3.50.40.10">
    <property type="entry name" value="Phenylalanyl-trna Synthetase, Chain B, domain 3"/>
    <property type="match status" value="1"/>
</dbReference>
<dbReference type="GO" id="GO:0000049">
    <property type="term" value="F:tRNA binding"/>
    <property type="evidence" value="ECO:0007669"/>
    <property type="project" value="UniProtKB-UniRule"/>
</dbReference>
<gene>
    <name evidence="15" type="primary">pheT</name>
    <name evidence="20" type="ORF">FD03_GL000122</name>
</gene>
<dbReference type="InterPro" id="IPR045864">
    <property type="entry name" value="aa-tRNA-synth_II/BPL/LPL"/>
</dbReference>
<dbReference type="Gene3D" id="3.30.70.380">
    <property type="entry name" value="Ferrodoxin-fold anticodon-binding domain"/>
    <property type="match status" value="1"/>
</dbReference>
<dbReference type="GO" id="GO:0004826">
    <property type="term" value="F:phenylalanine-tRNA ligase activity"/>
    <property type="evidence" value="ECO:0007669"/>
    <property type="project" value="UniProtKB-UniRule"/>
</dbReference>
<dbReference type="InterPro" id="IPR009061">
    <property type="entry name" value="DNA-bd_dom_put_sf"/>
</dbReference>
<dbReference type="SMART" id="SM00896">
    <property type="entry name" value="FDX-ACB"/>
    <property type="match status" value="1"/>
</dbReference>
<dbReference type="EC" id="6.1.1.20" evidence="15"/>
<accession>A0A0R1KIZ9</accession>
<proteinExistence type="inferred from homology"/>
<dbReference type="OrthoDB" id="9805455at2"/>
<dbReference type="Gene3D" id="2.40.50.140">
    <property type="entry name" value="Nucleic acid-binding proteins"/>
    <property type="match status" value="1"/>
</dbReference>
<organism evidence="20 21">
    <name type="scientific">Companilactobacillus nodensis DSM 19682 = JCM 14932 = NBRC 107160</name>
    <dbReference type="NCBI Taxonomy" id="1423775"/>
    <lineage>
        <taxon>Bacteria</taxon>
        <taxon>Bacillati</taxon>
        <taxon>Bacillota</taxon>
        <taxon>Bacilli</taxon>
        <taxon>Lactobacillales</taxon>
        <taxon>Lactobacillaceae</taxon>
        <taxon>Companilactobacillus</taxon>
    </lineage>
</organism>
<comment type="subunit">
    <text evidence="3 15">Tetramer of two alpha and two beta subunits.</text>
</comment>
<evidence type="ECO:0000256" key="9">
    <source>
        <dbReference type="ARBA" id="ARBA00022840"/>
    </source>
</evidence>
<keyword evidence="9 15" id="KW-0067">ATP-binding</keyword>
<dbReference type="CDD" id="cd00769">
    <property type="entry name" value="PheRS_beta_core"/>
    <property type="match status" value="1"/>
</dbReference>
<dbReference type="PATRIC" id="fig|1423775.4.peg.123"/>
<dbReference type="InterPro" id="IPR005146">
    <property type="entry name" value="B3/B4_tRNA-bd"/>
</dbReference>
<dbReference type="Proteomes" id="UP000051248">
    <property type="component" value="Unassembled WGS sequence"/>
</dbReference>
<dbReference type="SUPFAM" id="SSF46955">
    <property type="entry name" value="Putative DNA-binding domain"/>
    <property type="match status" value="1"/>
</dbReference>
<evidence type="ECO:0000256" key="11">
    <source>
        <dbReference type="ARBA" id="ARBA00022884"/>
    </source>
</evidence>
<evidence type="ECO:0000256" key="10">
    <source>
        <dbReference type="ARBA" id="ARBA00022842"/>
    </source>
</evidence>
<comment type="subcellular location">
    <subcellularLocation>
        <location evidence="1 15">Cytoplasm</location>
    </subcellularLocation>
</comment>
<dbReference type="NCBIfam" id="TIGR00472">
    <property type="entry name" value="pheT_bact"/>
    <property type="match status" value="1"/>
</dbReference>
<dbReference type="Pfam" id="PF03483">
    <property type="entry name" value="B3_4"/>
    <property type="match status" value="1"/>
</dbReference>
<keyword evidence="13 15" id="KW-0030">Aminoacyl-tRNA synthetase</keyword>